<organism evidence="1">
    <name type="scientific">marine metagenome</name>
    <dbReference type="NCBI Taxonomy" id="408172"/>
    <lineage>
        <taxon>unclassified sequences</taxon>
        <taxon>metagenomes</taxon>
        <taxon>ecological metagenomes</taxon>
    </lineage>
</organism>
<dbReference type="InterPro" id="IPR008321">
    <property type="entry name" value="UCP032146"/>
</dbReference>
<gene>
    <name evidence="1" type="ORF">METZ01_LOCUS45703</name>
</gene>
<accession>A0A381RP72</accession>
<evidence type="ECO:0000313" key="1">
    <source>
        <dbReference type="EMBL" id="SUZ92849.1"/>
    </source>
</evidence>
<sequence length="158" mass="18638">MTKSKDNSINKILLTNKNQPEITEFINYERQAAIHDLVNENFFEIKEENVIGPFNINLSLHESVLIKSISNEDNSFNKTYRIPINSLKKIINFYHNACTRYFDSIKDGSIDDIEKIENNRRKIHDEGAKILKKLMKKNFNIDHQTARRLFTLLYSLYI</sequence>
<reference evidence="1" key="1">
    <citation type="submission" date="2018-05" db="EMBL/GenBank/DDBJ databases">
        <authorList>
            <person name="Lanie J.A."/>
            <person name="Ng W.-L."/>
            <person name="Kazmierczak K.M."/>
            <person name="Andrzejewski T.M."/>
            <person name="Davidsen T.M."/>
            <person name="Wayne K.J."/>
            <person name="Tettelin H."/>
            <person name="Glass J.I."/>
            <person name="Rusch D."/>
            <person name="Podicherti R."/>
            <person name="Tsui H.-C.T."/>
            <person name="Winkler M.E."/>
        </authorList>
    </citation>
    <scope>NUCLEOTIDE SEQUENCE</scope>
</reference>
<proteinExistence type="predicted"/>
<name>A0A381RP72_9ZZZZ</name>
<dbReference type="EMBL" id="UINC01002095">
    <property type="protein sequence ID" value="SUZ92849.1"/>
    <property type="molecule type" value="Genomic_DNA"/>
</dbReference>
<protein>
    <submittedName>
        <fullName evidence="1">Uncharacterized protein</fullName>
    </submittedName>
</protein>
<dbReference type="AlphaFoldDB" id="A0A381RP72"/>
<dbReference type="Pfam" id="PF06793">
    <property type="entry name" value="UPF0262"/>
    <property type="match status" value="1"/>
</dbReference>